<dbReference type="PANTHER" id="PTHR33202:SF22">
    <property type="entry name" value="HYDROGEN PEROXIDE SENSITIVE REPRESSOR"/>
    <property type="match status" value="1"/>
</dbReference>
<proteinExistence type="predicted"/>
<dbReference type="Pfam" id="PF01475">
    <property type="entry name" value="FUR"/>
    <property type="match status" value="1"/>
</dbReference>
<dbReference type="RefSeq" id="WP_038334787.1">
    <property type="nucleotide sequence ID" value="NZ_JACAIY010000006.1"/>
</dbReference>
<gene>
    <name evidence="2" type="primary">fur_1</name>
    <name evidence="2" type="ORF">NCTC13456_00393</name>
</gene>
<dbReference type="Gene3D" id="1.10.10.10">
    <property type="entry name" value="Winged helix-like DNA-binding domain superfamily/Winged helix DNA-binding domain"/>
    <property type="match status" value="1"/>
</dbReference>
<dbReference type="SUPFAM" id="SSF46785">
    <property type="entry name" value="Winged helix' DNA-binding domain"/>
    <property type="match status" value="1"/>
</dbReference>
<dbReference type="OrthoDB" id="594893at2"/>
<dbReference type="GO" id="GO:0008270">
    <property type="term" value="F:zinc ion binding"/>
    <property type="evidence" value="ECO:0007669"/>
    <property type="project" value="TreeGrafter"/>
</dbReference>
<dbReference type="GO" id="GO:0045892">
    <property type="term" value="P:negative regulation of DNA-templated transcription"/>
    <property type="evidence" value="ECO:0007669"/>
    <property type="project" value="TreeGrafter"/>
</dbReference>
<organism evidence="2 3">
    <name type="scientific">Empedobacter falsenii</name>
    <dbReference type="NCBI Taxonomy" id="343874"/>
    <lineage>
        <taxon>Bacteria</taxon>
        <taxon>Pseudomonadati</taxon>
        <taxon>Bacteroidota</taxon>
        <taxon>Flavobacteriia</taxon>
        <taxon>Flavobacteriales</taxon>
        <taxon>Weeksellaceae</taxon>
        <taxon>Empedobacter</taxon>
    </lineage>
</organism>
<name>A0A376G0P4_9FLAO</name>
<dbReference type="Proteomes" id="UP000254737">
    <property type="component" value="Unassembled WGS sequence"/>
</dbReference>
<reference evidence="2 3" key="1">
    <citation type="submission" date="2018-06" db="EMBL/GenBank/DDBJ databases">
        <authorList>
            <consortium name="Pathogen Informatics"/>
            <person name="Doyle S."/>
        </authorList>
    </citation>
    <scope>NUCLEOTIDE SEQUENCE [LARGE SCALE GENOMIC DNA]</scope>
    <source>
        <strain evidence="2 3">NCTC13456</strain>
    </source>
</reference>
<dbReference type="GO" id="GO:1900376">
    <property type="term" value="P:regulation of secondary metabolite biosynthetic process"/>
    <property type="evidence" value="ECO:0007669"/>
    <property type="project" value="TreeGrafter"/>
</dbReference>
<feature type="binding site" evidence="1">
    <location>
        <position position="136"/>
    </location>
    <ligand>
        <name>Zn(2+)</name>
        <dbReference type="ChEBI" id="CHEBI:29105"/>
    </ligand>
</feature>
<feature type="binding site" evidence="1">
    <location>
        <position position="133"/>
    </location>
    <ligand>
        <name>Zn(2+)</name>
        <dbReference type="ChEBI" id="CHEBI:29105"/>
    </ligand>
</feature>
<dbReference type="InterPro" id="IPR036390">
    <property type="entry name" value="WH_DNA-bd_sf"/>
</dbReference>
<dbReference type="EMBL" id="UFXS01000001">
    <property type="protein sequence ID" value="STD53238.1"/>
    <property type="molecule type" value="Genomic_DNA"/>
</dbReference>
<protein>
    <submittedName>
        <fullName evidence="2">Ferric uptake regulation protein</fullName>
    </submittedName>
</protein>
<keyword evidence="1" id="KW-0479">Metal-binding</keyword>
<dbReference type="AlphaFoldDB" id="A0A376G0P4"/>
<dbReference type="PANTHER" id="PTHR33202">
    <property type="entry name" value="ZINC UPTAKE REGULATION PROTEIN"/>
    <property type="match status" value="1"/>
</dbReference>
<feature type="binding site" evidence="1">
    <location>
        <position position="100"/>
    </location>
    <ligand>
        <name>Zn(2+)</name>
        <dbReference type="ChEBI" id="CHEBI:29105"/>
    </ligand>
</feature>
<accession>A0A376G0P4</accession>
<dbReference type="InterPro" id="IPR002481">
    <property type="entry name" value="FUR"/>
</dbReference>
<feature type="binding site" evidence="1">
    <location>
        <position position="97"/>
    </location>
    <ligand>
        <name>Zn(2+)</name>
        <dbReference type="ChEBI" id="CHEBI:29105"/>
    </ligand>
</feature>
<dbReference type="InterPro" id="IPR036388">
    <property type="entry name" value="WH-like_DNA-bd_sf"/>
</dbReference>
<keyword evidence="1" id="KW-0862">Zinc</keyword>
<sequence>MQTEILNKTLQNRSINPTAMRLLVLDKLMNAEVALSLADLEIEMDQADRVTIYRTLKTFEENKLIHSIEDGTGSIKYALCESSCKCTPEFTHAHFHCNNCNQTFCLRNIHVPEIKLPKNFEAEQSSFILKGICDQCKQ</sequence>
<evidence type="ECO:0000313" key="2">
    <source>
        <dbReference type="EMBL" id="STD53238.1"/>
    </source>
</evidence>
<dbReference type="STRING" id="343874.GCA_000805695_00629"/>
<evidence type="ECO:0000313" key="3">
    <source>
        <dbReference type="Proteomes" id="UP000254737"/>
    </source>
</evidence>
<dbReference type="GO" id="GO:0003700">
    <property type="term" value="F:DNA-binding transcription factor activity"/>
    <property type="evidence" value="ECO:0007669"/>
    <property type="project" value="InterPro"/>
</dbReference>
<dbReference type="GO" id="GO:0000976">
    <property type="term" value="F:transcription cis-regulatory region binding"/>
    <property type="evidence" value="ECO:0007669"/>
    <property type="project" value="TreeGrafter"/>
</dbReference>
<comment type="cofactor">
    <cofactor evidence="1">
        <name>Zn(2+)</name>
        <dbReference type="ChEBI" id="CHEBI:29105"/>
    </cofactor>
    <text evidence="1">Binds 1 zinc ion per subunit.</text>
</comment>
<evidence type="ECO:0000256" key="1">
    <source>
        <dbReference type="PIRSR" id="PIRSR602481-1"/>
    </source>
</evidence>